<dbReference type="EMBL" id="MU858169">
    <property type="protein sequence ID" value="KAK4210671.1"/>
    <property type="molecule type" value="Genomic_DNA"/>
</dbReference>
<gene>
    <name evidence="1" type="ORF">QBC37DRAFT_428439</name>
</gene>
<dbReference type="AlphaFoldDB" id="A0AAN6Y1U1"/>
<organism evidence="1 2">
    <name type="scientific">Rhypophila decipiens</name>
    <dbReference type="NCBI Taxonomy" id="261697"/>
    <lineage>
        <taxon>Eukaryota</taxon>
        <taxon>Fungi</taxon>
        <taxon>Dikarya</taxon>
        <taxon>Ascomycota</taxon>
        <taxon>Pezizomycotina</taxon>
        <taxon>Sordariomycetes</taxon>
        <taxon>Sordariomycetidae</taxon>
        <taxon>Sordariales</taxon>
        <taxon>Naviculisporaceae</taxon>
        <taxon>Rhypophila</taxon>
    </lineage>
</organism>
<dbReference type="Proteomes" id="UP001301769">
    <property type="component" value="Unassembled WGS sequence"/>
</dbReference>
<evidence type="ECO:0000313" key="1">
    <source>
        <dbReference type="EMBL" id="KAK4210671.1"/>
    </source>
</evidence>
<evidence type="ECO:0000313" key="2">
    <source>
        <dbReference type="Proteomes" id="UP001301769"/>
    </source>
</evidence>
<comment type="caution">
    <text evidence="1">The sequence shown here is derived from an EMBL/GenBank/DDBJ whole genome shotgun (WGS) entry which is preliminary data.</text>
</comment>
<reference evidence="1" key="1">
    <citation type="journal article" date="2023" name="Mol. Phylogenet. Evol.">
        <title>Genome-scale phylogeny and comparative genomics of the fungal order Sordariales.</title>
        <authorList>
            <person name="Hensen N."/>
            <person name="Bonometti L."/>
            <person name="Westerberg I."/>
            <person name="Brannstrom I.O."/>
            <person name="Guillou S."/>
            <person name="Cros-Aarteil S."/>
            <person name="Calhoun S."/>
            <person name="Haridas S."/>
            <person name="Kuo A."/>
            <person name="Mondo S."/>
            <person name="Pangilinan J."/>
            <person name="Riley R."/>
            <person name="LaButti K."/>
            <person name="Andreopoulos B."/>
            <person name="Lipzen A."/>
            <person name="Chen C."/>
            <person name="Yan M."/>
            <person name="Daum C."/>
            <person name="Ng V."/>
            <person name="Clum A."/>
            <person name="Steindorff A."/>
            <person name="Ohm R.A."/>
            <person name="Martin F."/>
            <person name="Silar P."/>
            <person name="Natvig D.O."/>
            <person name="Lalanne C."/>
            <person name="Gautier V."/>
            <person name="Ament-Velasquez S.L."/>
            <person name="Kruys A."/>
            <person name="Hutchinson M.I."/>
            <person name="Powell A.J."/>
            <person name="Barry K."/>
            <person name="Miller A.N."/>
            <person name="Grigoriev I.V."/>
            <person name="Debuchy R."/>
            <person name="Gladieux P."/>
            <person name="Hiltunen Thoren M."/>
            <person name="Johannesson H."/>
        </authorList>
    </citation>
    <scope>NUCLEOTIDE SEQUENCE</scope>
    <source>
        <strain evidence="1">PSN293</strain>
    </source>
</reference>
<accession>A0AAN6Y1U1</accession>
<name>A0AAN6Y1U1_9PEZI</name>
<reference evidence="1" key="2">
    <citation type="submission" date="2023-05" db="EMBL/GenBank/DDBJ databases">
        <authorList>
            <consortium name="Lawrence Berkeley National Laboratory"/>
            <person name="Steindorff A."/>
            <person name="Hensen N."/>
            <person name="Bonometti L."/>
            <person name="Westerberg I."/>
            <person name="Brannstrom I.O."/>
            <person name="Guillou S."/>
            <person name="Cros-Aarteil S."/>
            <person name="Calhoun S."/>
            <person name="Haridas S."/>
            <person name="Kuo A."/>
            <person name="Mondo S."/>
            <person name="Pangilinan J."/>
            <person name="Riley R."/>
            <person name="Labutti K."/>
            <person name="Andreopoulos B."/>
            <person name="Lipzen A."/>
            <person name="Chen C."/>
            <person name="Yanf M."/>
            <person name="Daum C."/>
            <person name="Ng V."/>
            <person name="Clum A."/>
            <person name="Ohm R."/>
            <person name="Martin F."/>
            <person name="Silar P."/>
            <person name="Natvig D."/>
            <person name="Lalanne C."/>
            <person name="Gautier V."/>
            <person name="Ament-Velasquez S.L."/>
            <person name="Kruys A."/>
            <person name="Hutchinson M.I."/>
            <person name="Powell A.J."/>
            <person name="Barry K."/>
            <person name="Miller A.N."/>
            <person name="Grigoriev I.V."/>
            <person name="Debuchy R."/>
            <person name="Gladieux P."/>
            <person name="Thoren M.H."/>
            <person name="Johannesson H."/>
        </authorList>
    </citation>
    <scope>NUCLEOTIDE SEQUENCE</scope>
    <source>
        <strain evidence="1">PSN293</strain>
    </source>
</reference>
<protein>
    <submittedName>
        <fullName evidence="1">Uncharacterized protein</fullName>
    </submittedName>
</protein>
<sequence>MNLHWMNPTLHWTIYKNVGYPLVGLDDSVWGTCIPQDLNSQENSFLCDWGEGRRLFRCVGDQPGRTLPSAKEINHLYKYPI</sequence>
<keyword evidence="2" id="KW-1185">Reference proteome</keyword>
<proteinExistence type="predicted"/>